<evidence type="ECO:0000256" key="5">
    <source>
        <dbReference type="ARBA" id="ARBA00011738"/>
    </source>
</evidence>
<dbReference type="Pfam" id="PF07831">
    <property type="entry name" value="PYNP_C"/>
    <property type="match status" value="1"/>
</dbReference>
<dbReference type="GO" id="GO:0009032">
    <property type="term" value="F:thymidine phosphorylase activity"/>
    <property type="evidence" value="ECO:0007669"/>
    <property type="project" value="TreeGrafter"/>
</dbReference>
<dbReference type="SUPFAM" id="SSF47648">
    <property type="entry name" value="Nucleoside phosphorylase/phosphoribosyltransferase N-terminal domain"/>
    <property type="match status" value="1"/>
</dbReference>
<dbReference type="SMART" id="SM00941">
    <property type="entry name" value="PYNP_C"/>
    <property type="match status" value="1"/>
</dbReference>
<comment type="subunit">
    <text evidence="5">Homodimer.</text>
</comment>
<dbReference type="InterPro" id="IPR036566">
    <property type="entry name" value="PYNP-like_C_sf"/>
</dbReference>
<organism evidence="13 14">
    <name type="scientific">Vagococcus teuberi</name>
    <dbReference type="NCBI Taxonomy" id="519472"/>
    <lineage>
        <taxon>Bacteria</taxon>
        <taxon>Bacillati</taxon>
        <taxon>Bacillota</taxon>
        <taxon>Bacilli</taxon>
        <taxon>Lactobacillales</taxon>
        <taxon>Enterococcaceae</taxon>
        <taxon>Vagococcus</taxon>
    </lineage>
</organism>
<dbReference type="FunFam" id="3.40.1030.10:FF:000003">
    <property type="entry name" value="Pyrimidine-nucleoside phosphorylase"/>
    <property type="match status" value="1"/>
</dbReference>
<dbReference type="NCBIfam" id="NF004747">
    <property type="entry name" value="PRK06078.1"/>
    <property type="match status" value="1"/>
</dbReference>
<dbReference type="PANTHER" id="PTHR10515">
    <property type="entry name" value="THYMIDINE PHOSPHORYLASE"/>
    <property type="match status" value="1"/>
</dbReference>
<evidence type="ECO:0000256" key="10">
    <source>
        <dbReference type="ARBA" id="ARBA00048453"/>
    </source>
</evidence>
<keyword evidence="9" id="KW-0808">Transferase</keyword>
<evidence type="ECO:0000256" key="8">
    <source>
        <dbReference type="ARBA" id="ARBA00022676"/>
    </source>
</evidence>
<dbReference type="SUPFAM" id="SSF52418">
    <property type="entry name" value="Nucleoside phosphorylase/phosphoribosyltransferase catalytic domain"/>
    <property type="match status" value="1"/>
</dbReference>
<keyword evidence="8" id="KW-0328">Glycosyltransferase</keyword>
<proteinExistence type="inferred from homology"/>
<dbReference type="PIRSF" id="PIRSF000478">
    <property type="entry name" value="TP_PyNP"/>
    <property type="match status" value="1"/>
</dbReference>
<name>A0A1J0A395_9ENTE</name>
<comment type="function">
    <text evidence="3">Catalyzes phosphorolysis of the pyrimidine nucleosides uridine, thymidine and 2'-deoxyuridine with the formation of the corresponding pyrimidine base and ribose-1-phosphate.</text>
</comment>
<keyword evidence="14" id="KW-1185">Reference proteome</keyword>
<evidence type="ECO:0000256" key="6">
    <source>
        <dbReference type="ARBA" id="ARBA00011889"/>
    </source>
</evidence>
<dbReference type="InterPro" id="IPR017459">
    <property type="entry name" value="Glycosyl_Trfase_fam3_N_dom"/>
</dbReference>
<dbReference type="NCBIfam" id="TIGR02644">
    <property type="entry name" value="Y_phosphoryl"/>
    <property type="match status" value="1"/>
</dbReference>
<evidence type="ECO:0000313" key="13">
    <source>
        <dbReference type="EMBL" id="APB30392.1"/>
    </source>
</evidence>
<dbReference type="InterPro" id="IPR017872">
    <property type="entry name" value="Pyrmidine_PPase_CS"/>
</dbReference>
<comment type="similarity">
    <text evidence="4">Belongs to the thymidine/pyrimidine-nucleoside phosphorylase family.</text>
</comment>
<evidence type="ECO:0000313" key="14">
    <source>
        <dbReference type="Proteomes" id="UP000191200"/>
    </source>
</evidence>
<dbReference type="InterPro" id="IPR000053">
    <property type="entry name" value="Thymidine/pyrmidine_PPase"/>
</dbReference>
<dbReference type="GO" id="GO:0005829">
    <property type="term" value="C:cytosol"/>
    <property type="evidence" value="ECO:0007669"/>
    <property type="project" value="TreeGrafter"/>
</dbReference>
<dbReference type="GO" id="GO:0006213">
    <property type="term" value="P:pyrimidine nucleoside metabolic process"/>
    <property type="evidence" value="ECO:0007669"/>
    <property type="project" value="InterPro"/>
</dbReference>
<dbReference type="Gene3D" id="3.40.1030.10">
    <property type="entry name" value="Nucleoside phosphorylase/phosphoribosyltransferase catalytic domain"/>
    <property type="match status" value="1"/>
</dbReference>
<dbReference type="PANTHER" id="PTHR10515:SF0">
    <property type="entry name" value="THYMIDINE PHOSPHORYLASE"/>
    <property type="match status" value="1"/>
</dbReference>
<dbReference type="InterPro" id="IPR018090">
    <property type="entry name" value="Pyrmidine_PPas_bac/euk"/>
</dbReference>
<dbReference type="Gene3D" id="3.90.1170.30">
    <property type="entry name" value="Pyrimidine nucleoside phosphorylase-like, C-terminal domain"/>
    <property type="match status" value="1"/>
</dbReference>
<evidence type="ECO:0000256" key="1">
    <source>
        <dbReference type="ARBA" id="ARBA00001066"/>
    </source>
</evidence>
<gene>
    <name evidence="13" type="primary">deoA</name>
    <name evidence="13" type="ORF">BHY08_00135</name>
</gene>
<comment type="catalytic activity">
    <reaction evidence="1">
        <text>2'-deoxyuridine + phosphate = 2-deoxy-alpha-D-ribose 1-phosphate + uracil</text>
        <dbReference type="Rhea" id="RHEA:22824"/>
        <dbReference type="ChEBI" id="CHEBI:16450"/>
        <dbReference type="ChEBI" id="CHEBI:17568"/>
        <dbReference type="ChEBI" id="CHEBI:43474"/>
        <dbReference type="ChEBI" id="CHEBI:57259"/>
        <dbReference type="EC" id="2.4.2.2"/>
    </reaction>
</comment>
<dbReference type="STRING" id="519472.BHY08_00135"/>
<evidence type="ECO:0000256" key="4">
    <source>
        <dbReference type="ARBA" id="ARBA00006915"/>
    </source>
</evidence>
<sequence>MRMVDLIKKKRDGLALSKDEIEFIINGYTTGDVTDYQMSALLMAIYFNDMTDEEITWMTTAMSQSGDMIDLSAIQGIKVDKHSTGGVGDTTTLVLAPLVASVGAKVAKMSGRGLGHTGGTIDKLEAIPGFKVELENDEFIKFVNESNVAVTGQSGDLAPADKKIYALRDVTATVDSIPLIASSIMSKKIASGADAIVLDVTTGDGAFMKNIEDAERLAHTMVRIGHLANRQTMAIISDMSQPLGNAIGNANEIKEAIDALKGEGPEDLMEMVYTLGSQMVVLAERASTLEEARQLLENSITSGAAADKFKEMIRNQGGDDSVVDFPEKLPQASYIIEVPSKKTGVVSKIVADKIGVAAMLLGAGRRTKEEEIDYAVGLILNKKVGESVFEGESLVTIQSNRENVDDVLKVIYENIEIGDLGEEPVLIHKIITE</sequence>
<protein>
    <recommendedName>
        <fullName evidence="7">Pyrimidine-nucleoside phosphorylase</fullName>
        <ecNumber evidence="6">2.4.2.2</ecNumber>
    </recommendedName>
</protein>
<dbReference type="InterPro" id="IPR000312">
    <property type="entry name" value="Glycosyl_Trfase_fam3"/>
</dbReference>
<dbReference type="NCBIfam" id="NF004490">
    <property type="entry name" value="PRK05820.1"/>
    <property type="match status" value="1"/>
</dbReference>
<evidence type="ECO:0000259" key="12">
    <source>
        <dbReference type="SMART" id="SM00941"/>
    </source>
</evidence>
<dbReference type="GO" id="GO:0004645">
    <property type="term" value="F:1,4-alpha-oligoglucan phosphorylase activity"/>
    <property type="evidence" value="ECO:0007669"/>
    <property type="project" value="InterPro"/>
</dbReference>
<evidence type="ECO:0000256" key="2">
    <source>
        <dbReference type="ARBA" id="ARBA00001958"/>
    </source>
</evidence>
<feature type="domain" description="Pyrimidine nucleoside phosphorylase C-terminal" evidence="12">
    <location>
        <begin position="345"/>
        <end position="418"/>
    </location>
</feature>
<dbReference type="Gene3D" id="1.20.970.10">
    <property type="entry name" value="Transferase, Pyrimidine Nucleoside Phosphorylase, Chain C"/>
    <property type="match status" value="1"/>
</dbReference>
<evidence type="ECO:0000256" key="7">
    <source>
        <dbReference type="ARBA" id="ARBA00014680"/>
    </source>
</evidence>
<dbReference type="InterPro" id="IPR036320">
    <property type="entry name" value="Glycosyl_Trfase_fam3_N_dom_sf"/>
</dbReference>
<comment type="catalytic activity">
    <reaction evidence="11">
        <text>thymidine + phosphate = 2-deoxy-alpha-D-ribose 1-phosphate + thymine</text>
        <dbReference type="Rhea" id="RHEA:16037"/>
        <dbReference type="ChEBI" id="CHEBI:17748"/>
        <dbReference type="ChEBI" id="CHEBI:17821"/>
        <dbReference type="ChEBI" id="CHEBI:43474"/>
        <dbReference type="ChEBI" id="CHEBI:57259"/>
        <dbReference type="EC" id="2.4.2.2"/>
    </reaction>
</comment>
<reference evidence="13 14" key="1">
    <citation type="submission" date="2016-09" db="EMBL/GenBank/DDBJ databases">
        <title>Vagococcus teuberi sp. nov., isolated from the Malian artisanal sour milk fene.</title>
        <authorList>
            <person name="Wullschleger S."/>
            <person name="Seifert C."/>
            <person name="Baumgartner S."/>
            <person name="Lacroix C."/>
            <person name="Bonfoh B."/>
            <person name="Stevens M.J."/>
            <person name="Meile L."/>
        </authorList>
    </citation>
    <scope>NUCLEOTIDE SEQUENCE [LARGE SCALE GENOMIC DNA]</scope>
    <source>
        <strain evidence="13 14">DSM 21459</strain>
    </source>
</reference>
<dbReference type="AlphaFoldDB" id="A0A1J0A395"/>
<comment type="cofactor">
    <cofactor evidence="2">
        <name>K(+)</name>
        <dbReference type="ChEBI" id="CHEBI:29103"/>
    </cofactor>
</comment>
<dbReference type="Pfam" id="PF02885">
    <property type="entry name" value="Glycos_trans_3N"/>
    <property type="match status" value="1"/>
</dbReference>
<accession>A0A1J0A395</accession>
<dbReference type="Proteomes" id="UP000191200">
    <property type="component" value="Chromosome"/>
</dbReference>
<evidence type="ECO:0000256" key="3">
    <source>
        <dbReference type="ARBA" id="ARBA00003877"/>
    </source>
</evidence>
<comment type="catalytic activity">
    <reaction evidence="10">
        <text>uridine + phosphate = alpha-D-ribose 1-phosphate + uracil</text>
        <dbReference type="Rhea" id="RHEA:24388"/>
        <dbReference type="ChEBI" id="CHEBI:16704"/>
        <dbReference type="ChEBI" id="CHEBI:17568"/>
        <dbReference type="ChEBI" id="CHEBI:43474"/>
        <dbReference type="ChEBI" id="CHEBI:57720"/>
        <dbReference type="EC" id="2.4.2.2"/>
    </reaction>
</comment>
<dbReference type="RefSeq" id="WP_071455953.1">
    <property type="nucleotide sequence ID" value="NZ_CP017267.1"/>
</dbReference>
<dbReference type="OrthoDB" id="9763887at2"/>
<dbReference type="EC" id="2.4.2.2" evidence="6"/>
<dbReference type="Pfam" id="PF00591">
    <property type="entry name" value="Glycos_transf_3"/>
    <property type="match status" value="1"/>
</dbReference>
<evidence type="ECO:0000256" key="9">
    <source>
        <dbReference type="ARBA" id="ARBA00022679"/>
    </source>
</evidence>
<dbReference type="PROSITE" id="PS00647">
    <property type="entry name" value="THYMID_PHOSPHORYLASE"/>
    <property type="match status" value="1"/>
</dbReference>
<dbReference type="KEGG" id="vte:BHY08_00135"/>
<dbReference type="SUPFAM" id="SSF54680">
    <property type="entry name" value="Pyrimidine nucleoside phosphorylase C-terminal domain"/>
    <property type="match status" value="1"/>
</dbReference>
<dbReference type="GO" id="GO:0006206">
    <property type="term" value="P:pyrimidine nucleobase metabolic process"/>
    <property type="evidence" value="ECO:0007669"/>
    <property type="project" value="InterPro"/>
</dbReference>
<dbReference type="InterPro" id="IPR035902">
    <property type="entry name" value="Nuc_phospho_transferase"/>
</dbReference>
<evidence type="ECO:0000256" key="11">
    <source>
        <dbReference type="ARBA" id="ARBA00048525"/>
    </source>
</evidence>
<dbReference type="EMBL" id="CP017267">
    <property type="protein sequence ID" value="APB30392.1"/>
    <property type="molecule type" value="Genomic_DNA"/>
</dbReference>
<dbReference type="InterPro" id="IPR013102">
    <property type="entry name" value="PYNP_C"/>
</dbReference>